<organism evidence="2 3">
    <name type="scientific">Candidatus Berkelbacteria bacterium CG10_big_fil_rev_8_21_14_0_10_43_14</name>
    <dbReference type="NCBI Taxonomy" id="1974515"/>
    <lineage>
        <taxon>Bacteria</taxon>
        <taxon>Candidatus Berkelbacteria</taxon>
    </lineage>
</organism>
<evidence type="ECO:0000313" key="3">
    <source>
        <dbReference type="Proteomes" id="UP000231162"/>
    </source>
</evidence>
<name>A0A2M6R9H4_9BACT</name>
<gene>
    <name evidence="2" type="ORF">COT79_00275</name>
</gene>
<dbReference type="Proteomes" id="UP000231162">
    <property type="component" value="Unassembled WGS sequence"/>
</dbReference>
<dbReference type="EMBL" id="PEZX01000005">
    <property type="protein sequence ID" value="PIS07258.1"/>
    <property type="molecule type" value="Genomic_DNA"/>
</dbReference>
<dbReference type="InterPro" id="IPR025159">
    <property type="entry name" value="AbiEi_N"/>
</dbReference>
<reference evidence="3" key="1">
    <citation type="submission" date="2017-09" db="EMBL/GenBank/DDBJ databases">
        <title>Depth-based differentiation of microbial function through sediment-hosted aquifers and enrichment of novel symbionts in the deep terrestrial subsurface.</title>
        <authorList>
            <person name="Probst A.J."/>
            <person name="Ladd B."/>
            <person name="Jarett J.K."/>
            <person name="Geller-Mcgrath D.E."/>
            <person name="Sieber C.M.K."/>
            <person name="Emerson J.B."/>
            <person name="Anantharaman K."/>
            <person name="Thomas B.C."/>
            <person name="Malmstrom R."/>
            <person name="Stieglmeier M."/>
            <person name="Klingl A."/>
            <person name="Woyke T."/>
            <person name="Ryan C.M."/>
            <person name="Banfield J.F."/>
        </authorList>
    </citation>
    <scope>NUCLEOTIDE SEQUENCE [LARGE SCALE GENOMIC DNA]</scope>
</reference>
<evidence type="ECO:0000259" key="1">
    <source>
        <dbReference type="Pfam" id="PF13338"/>
    </source>
</evidence>
<protein>
    <recommendedName>
        <fullName evidence="1">AbiEi antitoxin N-terminal domain-containing protein</fullName>
    </recommendedName>
</protein>
<dbReference type="AlphaFoldDB" id="A0A2M6R9H4"/>
<proteinExistence type="predicted"/>
<dbReference type="Pfam" id="PF13338">
    <property type="entry name" value="AbiEi_4"/>
    <property type="match status" value="1"/>
</dbReference>
<accession>A0A2M6R9H4</accession>
<evidence type="ECO:0000313" key="2">
    <source>
        <dbReference type="EMBL" id="PIS07258.1"/>
    </source>
</evidence>
<sequence length="194" mass="22318">MANNRLKVLGTLDKDYFSSSDLQKIFKLPRASLLVTLSRLQKRGEIKRIIKGYYQVADKPINTQKIATQIYQPSYISFESALSRYGGISQVPYCLTLATTNKPKKIVLDKEDIEYRKIKQDLLFGFNLIDGVYVATAEKALLDTLYMVSKGRLQIDLTVIDKKVFDKIKLLLWSKQYPPAVLRLINSLYQERTD</sequence>
<feature type="domain" description="AbiEi antitoxin N-terminal" evidence="1">
    <location>
        <begin position="14"/>
        <end position="57"/>
    </location>
</feature>
<comment type="caution">
    <text evidence="2">The sequence shown here is derived from an EMBL/GenBank/DDBJ whole genome shotgun (WGS) entry which is preliminary data.</text>
</comment>